<dbReference type="SUPFAM" id="SSF57716">
    <property type="entry name" value="Glucocorticoid receptor-like (DNA-binding domain)"/>
    <property type="match status" value="3"/>
</dbReference>
<evidence type="ECO:0000313" key="8">
    <source>
        <dbReference type="Proteomes" id="UP000054495"/>
    </source>
</evidence>
<dbReference type="Gene3D" id="2.10.110.10">
    <property type="entry name" value="Cysteine Rich Protein"/>
    <property type="match status" value="5"/>
</dbReference>
<dbReference type="GO" id="GO:1900026">
    <property type="term" value="P:positive regulation of substrate adhesion-dependent cell spreading"/>
    <property type="evidence" value="ECO:0007669"/>
    <property type="project" value="TreeGrafter"/>
</dbReference>
<reference evidence="7 8" key="1">
    <citation type="submission" date="2013-05" db="EMBL/GenBank/DDBJ databases">
        <title>Draft genome of the parasitic nematode Anyclostoma ceylanicum.</title>
        <authorList>
            <person name="Mitreva M."/>
        </authorList>
    </citation>
    <scope>NUCLEOTIDE SEQUENCE [LARGE SCALE GENOMIC DNA]</scope>
</reference>
<dbReference type="Pfam" id="PF00412">
    <property type="entry name" value="LIM"/>
    <property type="match status" value="5"/>
</dbReference>
<dbReference type="PANTHER" id="PTHR24210:SF7">
    <property type="entry name" value="LIM DOMAIN-CONTAINING PROTEIN PIN-2"/>
    <property type="match status" value="1"/>
</dbReference>
<dbReference type="SMART" id="SM00132">
    <property type="entry name" value="LIM"/>
    <property type="match status" value="5"/>
</dbReference>
<evidence type="ECO:0000256" key="4">
    <source>
        <dbReference type="PROSITE-ProRule" id="PRU00125"/>
    </source>
</evidence>
<dbReference type="AlphaFoldDB" id="A0A0D6LG54"/>
<proteinExistence type="predicted"/>
<keyword evidence="2 4" id="KW-0862">Zinc</keyword>
<dbReference type="EMBL" id="KE125149">
    <property type="protein sequence ID" value="EPB70944.1"/>
    <property type="molecule type" value="Genomic_DNA"/>
</dbReference>
<feature type="domain" description="LIM zinc-binding" evidence="6">
    <location>
        <begin position="302"/>
        <end position="362"/>
    </location>
</feature>
<evidence type="ECO:0000256" key="3">
    <source>
        <dbReference type="ARBA" id="ARBA00023038"/>
    </source>
</evidence>
<dbReference type="GO" id="GO:0005737">
    <property type="term" value="C:cytoplasm"/>
    <property type="evidence" value="ECO:0007669"/>
    <property type="project" value="TreeGrafter"/>
</dbReference>
<gene>
    <name evidence="7" type="ORF">ANCCEY_09960</name>
</gene>
<dbReference type="GO" id="GO:0098609">
    <property type="term" value="P:cell-cell adhesion"/>
    <property type="evidence" value="ECO:0007669"/>
    <property type="project" value="TreeGrafter"/>
</dbReference>
<evidence type="ECO:0000256" key="2">
    <source>
        <dbReference type="ARBA" id="ARBA00022833"/>
    </source>
</evidence>
<accession>A0A0D6LG54</accession>
<dbReference type="PROSITE" id="PS00478">
    <property type="entry name" value="LIM_DOMAIN_1"/>
    <property type="match status" value="1"/>
</dbReference>
<dbReference type="GO" id="GO:0045216">
    <property type="term" value="P:cell-cell junction organization"/>
    <property type="evidence" value="ECO:0007669"/>
    <property type="project" value="TreeGrafter"/>
</dbReference>
<dbReference type="Proteomes" id="UP000054495">
    <property type="component" value="Unassembled WGS sequence"/>
</dbReference>
<keyword evidence="3 4" id="KW-0440">LIM domain</keyword>
<dbReference type="PROSITE" id="PS50023">
    <property type="entry name" value="LIM_DOMAIN_2"/>
    <property type="match status" value="3"/>
</dbReference>
<feature type="domain" description="LIM zinc-binding" evidence="6">
    <location>
        <begin position="223"/>
        <end position="285"/>
    </location>
</feature>
<evidence type="ECO:0000259" key="6">
    <source>
        <dbReference type="PROSITE" id="PS50023"/>
    </source>
</evidence>
<dbReference type="GO" id="GO:0046872">
    <property type="term" value="F:metal ion binding"/>
    <property type="evidence" value="ECO:0007669"/>
    <property type="project" value="UniProtKB-KW"/>
</dbReference>
<evidence type="ECO:0000256" key="1">
    <source>
        <dbReference type="ARBA" id="ARBA00022723"/>
    </source>
</evidence>
<evidence type="ECO:0000313" key="7">
    <source>
        <dbReference type="EMBL" id="EPB70944.1"/>
    </source>
</evidence>
<dbReference type="InterPro" id="IPR001781">
    <property type="entry name" value="Znf_LIM"/>
</dbReference>
<dbReference type="PANTHER" id="PTHR24210">
    <property type="entry name" value="LIM DOMAIN-CONTAINING PROTEIN"/>
    <property type="match status" value="1"/>
</dbReference>
<name>A0A0D6LG54_9BILA</name>
<sequence>MSNISSPVRDLSWNLEGKRPESNGAPSTDTTLGAASCHRCRQLFHDGEVYVALEGTSWHQGCFRCSQCMLPIALNDDYFELDGRFYCRHDFEVLYAPICSKSNSFVLGKVMKSANCSFHPGCFKCESCAGNFDDGVWCVDGRMVCYNCKEMLPKTAHYICKKCHRPIEHDDLLRSNNDFFHAYHFSCAGCKSDDHLLRTALTGNARQLAKEWFCPRCFDLRCEPCAGCHKPIDKQNERSTLALGKSFHIEHFRCAKCDVAFMGAKHFEHNGKAYCKDDFMTVNEPRREKSPYQSVLLQLWAEYCPRCNQLLPDTSVNVLAKKWCVHCYRCLACDKVLRHSDKVFNLDMRPMCKKCYRRKDFRNYLKEGSHF</sequence>
<keyword evidence="1 4" id="KW-0479">Metal-binding</keyword>
<evidence type="ECO:0000256" key="5">
    <source>
        <dbReference type="SAM" id="MobiDB-lite"/>
    </source>
</evidence>
<dbReference type="InterPro" id="IPR017351">
    <property type="entry name" value="PINCH-1-4-like"/>
</dbReference>
<dbReference type="GO" id="GO:0005925">
    <property type="term" value="C:focal adhesion"/>
    <property type="evidence" value="ECO:0007669"/>
    <property type="project" value="TreeGrafter"/>
</dbReference>
<keyword evidence="8" id="KW-1185">Reference proteome</keyword>
<protein>
    <recommendedName>
        <fullName evidence="6">LIM zinc-binding domain-containing protein</fullName>
    </recommendedName>
</protein>
<organism evidence="7 8">
    <name type="scientific">Ancylostoma ceylanicum</name>
    <dbReference type="NCBI Taxonomy" id="53326"/>
    <lineage>
        <taxon>Eukaryota</taxon>
        <taxon>Metazoa</taxon>
        <taxon>Ecdysozoa</taxon>
        <taxon>Nematoda</taxon>
        <taxon>Chromadorea</taxon>
        <taxon>Rhabditida</taxon>
        <taxon>Rhabditina</taxon>
        <taxon>Rhabditomorpha</taxon>
        <taxon>Strongyloidea</taxon>
        <taxon>Ancylostomatidae</taxon>
        <taxon>Ancylostomatinae</taxon>
        <taxon>Ancylostoma</taxon>
    </lineage>
</organism>
<dbReference type="GO" id="GO:0005911">
    <property type="term" value="C:cell-cell junction"/>
    <property type="evidence" value="ECO:0007669"/>
    <property type="project" value="TreeGrafter"/>
</dbReference>
<feature type="domain" description="LIM zinc-binding" evidence="6">
    <location>
        <begin position="35"/>
        <end position="97"/>
    </location>
</feature>
<dbReference type="GO" id="GO:2001046">
    <property type="term" value="P:positive regulation of integrin-mediated signaling pathway"/>
    <property type="evidence" value="ECO:0007669"/>
    <property type="project" value="TreeGrafter"/>
</dbReference>
<feature type="region of interest" description="Disordered" evidence="5">
    <location>
        <begin position="1"/>
        <end position="31"/>
    </location>
</feature>